<dbReference type="EMBL" id="JBHRSD010000001">
    <property type="protein sequence ID" value="MFC3030994.1"/>
    <property type="molecule type" value="Genomic_DNA"/>
</dbReference>
<feature type="chain" id="PRO_5047380972" evidence="1">
    <location>
        <begin position="23"/>
        <end position="286"/>
    </location>
</feature>
<organism evidence="2 3">
    <name type="scientific">Pseudoalteromonas fenneropenaei</name>
    <dbReference type="NCBI Taxonomy" id="1737459"/>
    <lineage>
        <taxon>Bacteria</taxon>
        <taxon>Pseudomonadati</taxon>
        <taxon>Pseudomonadota</taxon>
        <taxon>Gammaproteobacteria</taxon>
        <taxon>Alteromonadales</taxon>
        <taxon>Pseudoalteromonadaceae</taxon>
        <taxon>Pseudoalteromonas</taxon>
    </lineage>
</organism>
<sequence>MTNNLYLLILCSCVIFASNVLAKPCSGNLLVTSNPSEIKVENSNRVSVYLPLKIQLPDNLVDCADEVWVEDVNYYSLVFFGPTEDKYAKLLDAQFNTLSAQNGIFSMPIQNRTTQLWVRLRHYSLFPTGNYTGSLKVSVIRKKKIIEEQYLDLTYYSEPQIAISLDNSSQSRVSGSNGLYHIDLGELKSNMRFYWGINILSNSSYDIVLDSEYNGLRHEIDTKTLLDYTIGFDNAKISSSDRLMRSYNFNPGVRSKWYGFEFILGNTELMPAGNYQDNLSLTVYPR</sequence>
<evidence type="ECO:0000256" key="1">
    <source>
        <dbReference type="SAM" id="SignalP"/>
    </source>
</evidence>
<keyword evidence="1" id="KW-0732">Signal</keyword>
<proteinExistence type="predicted"/>
<protein>
    <submittedName>
        <fullName evidence="2">Uncharacterized protein</fullName>
    </submittedName>
</protein>
<comment type="caution">
    <text evidence="2">The sequence shown here is derived from an EMBL/GenBank/DDBJ whole genome shotgun (WGS) entry which is preliminary data.</text>
</comment>
<feature type="signal peptide" evidence="1">
    <location>
        <begin position="1"/>
        <end position="22"/>
    </location>
</feature>
<keyword evidence="3" id="KW-1185">Reference proteome</keyword>
<name>A0ABV7CC71_9GAMM</name>
<evidence type="ECO:0000313" key="3">
    <source>
        <dbReference type="Proteomes" id="UP001595453"/>
    </source>
</evidence>
<dbReference type="Proteomes" id="UP001595453">
    <property type="component" value="Unassembled WGS sequence"/>
</dbReference>
<evidence type="ECO:0000313" key="2">
    <source>
        <dbReference type="EMBL" id="MFC3030994.1"/>
    </source>
</evidence>
<accession>A0ABV7CC71</accession>
<dbReference type="RefSeq" id="WP_377119786.1">
    <property type="nucleotide sequence ID" value="NZ_JBHRSD010000001.1"/>
</dbReference>
<gene>
    <name evidence="2" type="ORF">ACFOEE_00415</name>
</gene>
<reference evidence="3" key="1">
    <citation type="journal article" date="2019" name="Int. J. Syst. Evol. Microbiol.">
        <title>The Global Catalogue of Microorganisms (GCM) 10K type strain sequencing project: providing services to taxonomists for standard genome sequencing and annotation.</title>
        <authorList>
            <consortium name="The Broad Institute Genomics Platform"/>
            <consortium name="The Broad Institute Genome Sequencing Center for Infectious Disease"/>
            <person name="Wu L."/>
            <person name="Ma J."/>
        </authorList>
    </citation>
    <scope>NUCLEOTIDE SEQUENCE [LARGE SCALE GENOMIC DNA]</scope>
    <source>
        <strain evidence="3">KCTC 42730</strain>
    </source>
</reference>